<name>A0A4D6Y9U0_9GAMM</name>
<evidence type="ECO:0000256" key="7">
    <source>
        <dbReference type="ARBA" id="ARBA00025211"/>
    </source>
</evidence>
<evidence type="ECO:0000259" key="11">
    <source>
        <dbReference type="PROSITE" id="PS51826"/>
    </source>
</evidence>
<evidence type="ECO:0000256" key="6">
    <source>
        <dbReference type="ARBA" id="ARBA00023315"/>
    </source>
</evidence>
<dbReference type="InterPro" id="IPR050743">
    <property type="entry name" value="2-oxoacid_DH_E2_comp"/>
</dbReference>
<organism evidence="12 13">
    <name type="scientific">Buchnera aphidicola</name>
    <name type="common">Macrosiphum gaurae</name>
    <dbReference type="NCBI Taxonomy" id="2315801"/>
    <lineage>
        <taxon>Bacteria</taxon>
        <taxon>Pseudomonadati</taxon>
        <taxon>Pseudomonadota</taxon>
        <taxon>Gammaproteobacteria</taxon>
        <taxon>Enterobacterales</taxon>
        <taxon>Erwiniaceae</taxon>
        <taxon>Buchnera</taxon>
    </lineage>
</organism>
<dbReference type="EMBL" id="CP034867">
    <property type="protein sequence ID" value="QCI23031.1"/>
    <property type="molecule type" value="Genomic_DNA"/>
</dbReference>
<evidence type="ECO:0000256" key="9">
    <source>
        <dbReference type="RuleBase" id="RU003423"/>
    </source>
</evidence>
<evidence type="ECO:0000256" key="5">
    <source>
        <dbReference type="ARBA" id="ARBA00022823"/>
    </source>
</evidence>
<dbReference type="OrthoDB" id="9805770at2"/>
<dbReference type="InterPro" id="IPR003016">
    <property type="entry name" value="2-oxoA_DH_lipoyl-BS"/>
</dbReference>
<dbReference type="PROSITE" id="PS51826">
    <property type="entry name" value="PSBD"/>
    <property type="match status" value="1"/>
</dbReference>
<dbReference type="Gene3D" id="2.40.50.100">
    <property type="match status" value="1"/>
</dbReference>
<dbReference type="GO" id="GO:0006086">
    <property type="term" value="P:pyruvate decarboxylation to acetyl-CoA"/>
    <property type="evidence" value="ECO:0007669"/>
    <property type="project" value="TreeGrafter"/>
</dbReference>
<dbReference type="Gene3D" id="4.10.320.10">
    <property type="entry name" value="E3-binding domain"/>
    <property type="match status" value="1"/>
</dbReference>
<dbReference type="GO" id="GO:0005737">
    <property type="term" value="C:cytoplasm"/>
    <property type="evidence" value="ECO:0007669"/>
    <property type="project" value="TreeGrafter"/>
</dbReference>
<reference evidence="12 13" key="1">
    <citation type="submission" date="2018-12" db="EMBL/GenBank/DDBJ databases">
        <authorList>
            <person name="Chong R.A."/>
        </authorList>
    </citation>
    <scope>NUCLEOTIDE SEQUENCE [LARGE SCALE GENOMIC DNA]</scope>
    <source>
        <strain evidence="12 13">Mga</strain>
    </source>
</reference>
<evidence type="ECO:0000313" key="13">
    <source>
        <dbReference type="Proteomes" id="UP000298716"/>
    </source>
</evidence>
<dbReference type="Gene3D" id="3.30.559.10">
    <property type="entry name" value="Chloramphenicol acetyltransferase-like domain"/>
    <property type="match status" value="1"/>
</dbReference>
<comment type="function">
    <text evidence="7">The pyruvate dehydrogenase complex catalyzes the overall conversion of pyruvate to acetyl-CoA and CO(2). It contains multiple copies of three enzymatic components: pyruvate dehydrogenase (E1), dihydrolipoamide acetyltransferase (E2) and lipoamide dehydrogenase (E3).</text>
</comment>
<feature type="domain" description="Lipoyl-binding" evidence="10">
    <location>
        <begin position="1"/>
        <end position="69"/>
    </location>
</feature>
<accession>A0A4D6Y9U0</accession>
<dbReference type="SUPFAM" id="SSF47005">
    <property type="entry name" value="Peripheral subunit-binding domain of 2-oxo acid dehydrogenase complex"/>
    <property type="match status" value="1"/>
</dbReference>
<dbReference type="Pfam" id="PF00364">
    <property type="entry name" value="Biotin_lipoyl"/>
    <property type="match status" value="1"/>
</dbReference>
<dbReference type="PROSITE" id="PS00189">
    <property type="entry name" value="LIPOYL"/>
    <property type="match status" value="1"/>
</dbReference>
<dbReference type="FunFam" id="3.30.559.10:FF:000004">
    <property type="entry name" value="Acetyltransferase component of pyruvate dehydrogenase complex"/>
    <property type="match status" value="1"/>
</dbReference>
<evidence type="ECO:0000256" key="1">
    <source>
        <dbReference type="ARBA" id="ARBA00001938"/>
    </source>
</evidence>
<dbReference type="InterPro" id="IPR004167">
    <property type="entry name" value="PSBD"/>
</dbReference>
<comment type="catalytic activity">
    <reaction evidence="8">
        <text>N(6)-[(R)-dihydrolipoyl]-L-lysyl-[protein] + acetyl-CoA = N(6)-[(R)-S(8)-acetyldihydrolipoyl]-L-lysyl-[protein] + CoA</text>
        <dbReference type="Rhea" id="RHEA:17017"/>
        <dbReference type="Rhea" id="RHEA-COMP:10475"/>
        <dbReference type="Rhea" id="RHEA-COMP:10478"/>
        <dbReference type="ChEBI" id="CHEBI:57287"/>
        <dbReference type="ChEBI" id="CHEBI:57288"/>
        <dbReference type="ChEBI" id="CHEBI:83100"/>
        <dbReference type="ChEBI" id="CHEBI:83111"/>
        <dbReference type="EC" id="2.3.1.12"/>
    </reaction>
</comment>
<dbReference type="GO" id="GO:0031405">
    <property type="term" value="F:lipoic acid binding"/>
    <property type="evidence" value="ECO:0007669"/>
    <property type="project" value="TreeGrafter"/>
</dbReference>
<dbReference type="Pfam" id="PF02817">
    <property type="entry name" value="E3_binding"/>
    <property type="match status" value="1"/>
</dbReference>
<dbReference type="PANTHER" id="PTHR43178:SF2">
    <property type="entry name" value="DIHYDROLIPOYLLYSINE-RESIDUE ACETYLTRANSFERASE COMPONENT OF PYRUVATE DEHYDROGENASE COMPLEX"/>
    <property type="match status" value="1"/>
</dbReference>
<evidence type="ECO:0000256" key="3">
    <source>
        <dbReference type="ARBA" id="ARBA00011484"/>
    </source>
</evidence>
<comment type="subunit">
    <text evidence="3">Forms a 24-polypeptide structural core with octahedral symmetry.</text>
</comment>
<comment type="cofactor">
    <cofactor evidence="1 9">
        <name>(R)-lipoate</name>
        <dbReference type="ChEBI" id="CHEBI:83088"/>
    </cofactor>
</comment>
<evidence type="ECO:0000313" key="12">
    <source>
        <dbReference type="EMBL" id="QCI23031.1"/>
    </source>
</evidence>
<dbReference type="SUPFAM" id="SSF52777">
    <property type="entry name" value="CoA-dependent acyltransferases"/>
    <property type="match status" value="1"/>
</dbReference>
<sequence>MPDIGLDKVEVIEILVDINEKVKLEQGLITVEGDKASMEIPSPISGVVKNIYIKIGEKITTNSLLMMFEVDRIDSLSKKKENYLENYLEKDININFKKKIKTDILFHATPVIRRLARNLNINLSSVIPTGPKNRILKEDIELYQNHLKENILEENNTININNYNKFNTEELELSSIQKITGENLHRNWTTIPHVTQFDEVDITVLEKFRQKYNNEKKIHNKISNNITILVFIIKVVAHALEKFPIFNSSFILNNKKIILKKYINIGFAVDVNNDLFVPVLKDVNKKNIEQLSFELQLLSEKTRKRKLNTSDMTEGCFTVSNLGGIGGSWFSPIINAPEIAILGVSKSQIKPLWNGKEFVPSLMLPLSLSYDHRVINGAYAARFITFIGKLLSDIRLLIM</sequence>
<keyword evidence="6 9" id="KW-0012">Acyltransferase</keyword>
<dbReference type="EC" id="2.3.1.-" evidence="9"/>
<reference evidence="12 13" key="2">
    <citation type="submission" date="2019-05" db="EMBL/GenBank/DDBJ databases">
        <title>Genome evolution of the obligate endosymbiont Buchnera aphidicola.</title>
        <authorList>
            <person name="Moran N.A."/>
        </authorList>
    </citation>
    <scope>NUCLEOTIDE SEQUENCE [LARGE SCALE GENOMIC DNA]</scope>
    <source>
        <strain evidence="12 13">Mga</strain>
    </source>
</reference>
<dbReference type="PROSITE" id="PS50968">
    <property type="entry name" value="BIOTINYL_LIPOYL"/>
    <property type="match status" value="1"/>
</dbReference>
<evidence type="ECO:0000256" key="8">
    <source>
        <dbReference type="ARBA" id="ARBA00048370"/>
    </source>
</evidence>
<dbReference type="SUPFAM" id="SSF51230">
    <property type="entry name" value="Single hybrid motif"/>
    <property type="match status" value="1"/>
</dbReference>
<evidence type="ECO:0000256" key="2">
    <source>
        <dbReference type="ARBA" id="ARBA00007317"/>
    </source>
</evidence>
<dbReference type="Pfam" id="PF00198">
    <property type="entry name" value="2-oxoacid_dh"/>
    <property type="match status" value="1"/>
</dbReference>
<dbReference type="InterPro" id="IPR001078">
    <property type="entry name" value="2-oxoacid_DH_actylTfrase"/>
</dbReference>
<protein>
    <recommendedName>
        <fullName evidence="9">Dihydrolipoamide acetyltransferase component of pyruvate dehydrogenase complex</fullName>
        <ecNumber evidence="9">2.3.1.-</ecNumber>
    </recommendedName>
</protein>
<keyword evidence="5 9" id="KW-0450">Lipoyl</keyword>
<dbReference type="Proteomes" id="UP000298716">
    <property type="component" value="Chromosome"/>
</dbReference>
<evidence type="ECO:0000259" key="10">
    <source>
        <dbReference type="PROSITE" id="PS50968"/>
    </source>
</evidence>
<dbReference type="AlphaFoldDB" id="A0A4D6Y9U0"/>
<comment type="similarity">
    <text evidence="2 9">Belongs to the 2-oxoacid dehydrogenase family.</text>
</comment>
<dbReference type="InterPro" id="IPR036625">
    <property type="entry name" value="E3-bd_dom_sf"/>
</dbReference>
<dbReference type="InterPro" id="IPR023213">
    <property type="entry name" value="CAT-like_dom_sf"/>
</dbReference>
<gene>
    <name evidence="12" type="ORF">D9V72_01040</name>
</gene>
<feature type="domain" description="Peripheral subunit-binding (PSBD)" evidence="11">
    <location>
        <begin position="107"/>
        <end position="144"/>
    </location>
</feature>
<evidence type="ECO:0000256" key="4">
    <source>
        <dbReference type="ARBA" id="ARBA00022679"/>
    </source>
</evidence>
<keyword evidence="4 9" id="KW-0808">Transferase</keyword>
<dbReference type="CDD" id="cd06849">
    <property type="entry name" value="lipoyl_domain"/>
    <property type="match status" value="1"/>
</dbReference>
<dbReference type="InterPro" id="IPR011053">
    <property type="entry name" value="Single_hybrid_motif"/>
</dbReference>
<dbReference type="PANTHER" id="PTHR43178">
    <property type="entry name" value="DIHYDROLIPOAMIDE ACETYLTRANSFERASE COMPONENT OF PYRUVATE DEHYDROGENASE COMPLEX"/>
    <property type="match status" value="1"/>
</dbReference>
<dbReference type="GO" id="GO:0004742">
    <property type="term" value="F:dihydrolipoyllysine-residue acetyltransferase activity"/>
    <property type="evidence" value="ECO:0007669"/>
    <property type="project" value="UniProtKB-EC"/>
</dbReference>
<proteinExistence type="inferred from homology"/>
<dbReference type="InterPro" id="IPR000089">
    <property type="entry name" value="Biotin_lipoyl"/>
</dbReference>